<dbReference type="RefSeq" id="WP_044439677.1">
    <property type="nucleotide sequence ID" value="NZ_JYFC01000002.1"/>
</dbReference>
<reference evidence="1 2" key="1">
    <citation type="journal article" date="2001" name="Int. J. Syst. Evol. Microbiol.">
        <title>Agreia bicolorata gen. nov., sp. nov., to accommodate actinobacteria isolated from narrow reed grass infected by the nematode Heteroanguina graminophila.</title>
        <authorList>
            <person name="Evtushenko L.I."/>
            <person name="Dorofeeva L.V."/>
            <person name="Dobrovolskaya T.G."/>
            <person name="Streshinskaya G.M."/>
            <person name="Subbotin S.A."/>
            <person name="Tiedje J.M."/>
        </authorList>
    </citation>
    <scope>NUCLEOTIDE SEQUENCE [LARGE SCALE GENOMIC DNA]</scope>
    <source>
        <strain evidence="1 2">VKM Ac-1804</strain>
    </source>
</reference>
<dbReference type="Gene3D" id="3.30.2130.10">
    <property type="entry name" value="VC0802-like"/>
    <property type="match status" value="1"/>
</dbReference>
<proteinExistence type="predicted"/>
<evidence type="ECO:0000313" key="2">
    <source>
        <dbReference type="Proteomes" id="UP000032503"/>
    </source>
</evidence>
<sequence>MFDIEVLTPDGASSLARIGRSLGEAGVGLEGGGMWSGVAHYLVADADLAVRALTEAGIGPVVVREVVVAELDADVPGALGRMMNTLVEAGVILLGQYSDHDNRKVLIVGDAEAARDALLAALPA</sequence>
<dbReference type="EMBL" id="JYFC01000002">
    <property type="protein sequence ID" value="KJC64921.1"/>
    <property type="molecule type" value="Genomic_DNA"/>
</dbReference>
<keyword evidence="2" id="KW-1185">Reference proteome</keyword>
<evidence type="ECO:0008006" key="3">
    <source>
        <dbReference type="Google" id="ProtNLM"/>
    </source>
</evidence>
<name>A0ABR5CH20_9MICO</name>
<organism evidence="1 2">
    <name type="scientific">Agreia bicolorata</name>
    <dbReference type="NCBI Taxonomy" id="110935"/>
    <lineage>
        <taxon>Bacteria</taxon>
        <taxon>Bacillati</taxon>
        <taxon>Actinomycetota</taxon>
        <taxon>Actinomycetes</taxon>
        <taxon>Micrococcales</taxon>
        <taxon>Microbacteriaceae</taxon>
        <taxon>Agreia</taxon>
    </lineage>
</organism>
<protein>
    <recommendedName>
        <fullName evidence="3">ACT domain-containing protein</fullName>
    </recommendedName>
</protein>
<dbReference type="Proteomes" id="UP000032503">
    <property type="component" value="Unassembled WGS sequence"/>
</dbReference>
<gene>
    <name evidence="1" type="ORF">TZ00_04635</name>
</gene>
<accession>A0ABR5CH20</accession>
<comment type="caution">
    <text evidence="1">The sequence shown here is derived from an EMBL/GenBank/DDBJ whole genome shotgun (WGS) entry which is preliminary data.</text>
</comment>
<evidence type="ECO:0000313" key="1">
    <source>
        <dbReference type="EMBL" id="KJC64921.1"/>
    </source>
</evidence>